<dbReference type="AlphaFoldDB" id="G0TSD6"/>
<dbReference type="EMBL" id="HE573019">
    <property type="protein sequence ID" value="CCC46862.1"/>
    <property type="molecule type" value="Genomic_DNA"/>
</dbReference>
<protein>
    <submittedName>
        <fullName evidence="2">Uncharacterized protein</fullName>
    </submittedName>
</protein>
<evidence type="ECO:0000313" key="2">
    <source>
        <dbReference type="EMBL" id="CCC46862.1"/>
    </source>
</evidence>
<feature type="compositionally biased region" description="Basic and acidic residues" evidence="1">
    <location>
        <begin position="192"/>
        <end position="204"/>
    </location>
</feature>
<feature type="region of interest" description="Disordered" evidence="1">
    <location>
        <begin position="159"/>
        <end position="210"/>
    </location>
</feature>
<reference evidence="2" key="1">
    <citation type="journal article" date="2012" name="Proc. Natl. Acad. Sci. U.S.A.">
        <title>Antigenic diversity is generated by distinct evolutionary mechanisms in African trypanosome species.</title>
        <authorList>
            <person name="Jackson A.P."/>
            <person name="Berry A."/>
            <person name="Aslett M."/>
            <person name="Allison H.C."/>
            <person name="Burton P."/>
            <person name="Vavrova-Anderson J."/>
            <person name="Brown R."/>
            <person name="Browne H."/>
            <person name="Corton N."/>
            <person name="Hauser H."/>
            <person name="Gamble J."/>
            <person name="Gilderthorp R."/>
            <person name="Marcello L."/>
            <person name="McQuillan J."/>
            <person name="Otto T.D."/>
            <person name="Quail M.A."/>
            <person name="Sanders M.J."/>
            <person name="van Tonder A."/>
            <person name="Ginger M.L."/>
            <person name="Field M.C."/>
            <person name="Barry J.D."/>
            <person name="Hertz-Fowler C."/>
            <person name="Berriman M."/>
        </authorList>
    </citation>
    <scope>NUCLEOTIDE SEQUENCE</scope>
    <source>
        <strain evidence="2">Y486</strain>
    </source>
</reference>
<organism evidence="2">
    <name type="scientific">Trypanosoma vivax (strain Y486)</name>
    <dbReference type="NCBI Taxonomy" id="1055687"/>
    <lineage>
        <taxon>Eukaryota</taxon>
        <taxon>Discoba</taxon>
        <taxon>Euglenozoa</taxon>
        <taxon>Kinetoplastea</taxon>
        <taxon>Metakinetoplastina</taxon>
        <taxon>Trypanosomatida</taxon>
        <taxon>Trypanosomatidae</taxon>
        <taxon>Trypanosoma</taxon>
        <taxon>Duttonella</taxon>
    </lineage>
</organism>
<accession>G0TSD6</accession>
<name>G0TSD6_TRYVY</name>
<evidence type="ECO:0000256" key="1">
    <source>
        <dbReference type="SAM" id="MobiDB-lite"/>
    </source>
</evidence>
<proteinExistence type="predicted"/>
<gene>
    <name evidence="2" type="ORF">TVY486_0300550</name>
</gene>
<sequence>MRSFMSFRRITLSLGSVSPLIIAQQTRHQRQLPGQIGSPCPLLRCSFSREAPLSVAQLRARLQKQLQERVPRMQSIDTEGQLALTLARSRLSEEQVEALERGESLWLELQGHSSPLPMASVTGLRMTLCTSMRRCALVAQKRDLAERWTERFSQLRHLRPDDFATGTGQGNSGVPGWRNARSGSDGPGAGGEEEKASSRIHREQTPLQQYRQEVLMDHPMMQLAFKRGVHDPGPRYTGD</sequence>
<dbReference type="VEuPathDB" id="TriTrypDB:TvY486_0300550"/>